<evidence type="ECO:0000256" key="2">
    <source>
        <dbReference type="ARBA" id="ARBA00023242"/>
    </source>
</evidence>
<dbReference type="SMART" id="SM00339">
    <property type="entry name" value="FH"/>
    <property type="match status" value="1"/>
</dbReference>
<organism evidence="5 6">
    <name type="scientific">Fasciolopsis buskii</name>
    <dbReference type="NCBI Taxonomy" id="27845"/>
    <lineage>
        <taxon>Eukaryota</taxon>
        <taxon>Metazoa</taxon>
        <taxon>Spiralia</taxon>
        <taxon>Lophotrochozoa</taxon>
        <taxon>Platyhelminthes</taxon>
        <taxon>Trematoda</taxon>
        <taxon>Digenea</taxon>
        <taxon>Plagiorchiida</taxon>
        <taxon>Echinostomata</taxon>
        <taxon>Echinostomatoidea</taxon>
        <taxon>Fasciolidae</taxon>
        <taxon>Fasciolopsis</taxon>
    </lineage>
</organism>
<feature type="domain" description="Fork-head" evidence="4">
    <location>
        <begin position="323"/>
        <end position="417"/>
    </location>
</feature>
<dbReference type="InterPro" id="IPR018122">
    <property type="entry name" value="TF_fork_head_CS_1"/>
</dbReference>
<dbReference type="InterPro" id="IPR001766">
    <property type="entry name" value="Fork_head_dom"/>
</dbReference>
<dbReference type="PROSITE" id="PS00657">
    <property type="entry name" value="FORK_HEAD_1"/>
    <property type="match status" value="1"/>
</dbReference>
<keyword evidence="1 3" id="KW-0238">DNA-binding</keyword>
<dbReference type="PANTHER" id="PTHR11829">
    <property type="entry name" value="FORKHEAD BOX PROTEIN"/>
    <property type="match status" value="1"/>
</dbReference>
<reference evidence="5" key="1">
    <citation type="submission" date="2019-05" db="EMBL/GenBank/DDBJ databases">
        <title>Annotation for the trematode Fasciolopsis buski.</title>
        <authorList>
            <person name="Choi Y.-J."/>
        </authorList>
    </citation>
    <scope>NUCLEOTIDE SEQUENCE</scope>
    <source>
        <strain evidence="5">HT</strain>
        <tissue evidence="5">Whole worm</tissue>
    </source>
</reference>
<dbReference type="InterPro" id="IPR050211">
    <property type="entry name" value="FOX_domain-containing"/>
</dbReference>
<accession>A0A8E0SAB9</accession>
<dbReference type="PRINTS" id="PR00053">
    <property type="entry name" value="FORKHEAD"/>
</dbReference>
<evidence type="ECO:0000256" key="1">
    <source>
        <dbReference type="ARBA" id="ARBA00023125"/>
    </source>
</evidence>
<dbReference type="InterPro" id="IPR036390">
    <property type="entry name" value="WH_DNA-bd_sf"/>
</dbReference>
<name>A0A8E0SAB9_9TREM</name>
<dbReference type="Gene3D" id="1.10.10.10">
    <property type="entry name" value="Winged helix-like DNA-binding domain superfamily/Winged helix DNA-binding domain"/>
    <property type="match status" value="1"/>
</dbReference>
<dbReference type="OrthoDB" id="5402974at2759"/>
<dbReference type="AlphaFoldDB" id="A0A8E0SAB9"/>
<keyword evidence="6" id="KW-1185">Reference proteome</keyword>
<dbReference type="PROSITE" id="PS50039">
    <property type="entry name" value="FORK_HEAD_3"/>
    <property type="match status" value="1"/>
</dbReference>
<dbReference type="GO" id="GO:0000978">
    <property type="term" value="F:RNA polymerase II cis-regulatory region sequence-specific DNA binding"/>
    <property type="evidence" value="ECO:0007669"/>
    <property type="project" value="TreeGrafter"/>
</dbReference>
<dbReference type="PROSITE" id="PS00658">
    <property type="entry name" value="FORK_HEAD_2"/>
    <property type="match status" value="1"/>
</dbReference>
<dbReference type="GO" id="GO:0000981">
    <property type="term" value="F:DNA-binding transcription factor activity, RNA polymerase II-specific"/>
    <property type="evidence" value="ECO:0007669"/>
    <property type="project" value="TreeGrafter"/>
</dbReference>
<dbReference type="FunFam" id="1.10.10.10:FF:000135">
    <property type="entry name" value="forkhead box protein G1"/>
    <property type="match status" value="1"/>
</dbReference>
<dbReference type="Pfam" id="PF00250">
    <property type="entry name" value="Forkhead"/>
    <property type="match status" value="1"/>
</dbReference>
<dbReference type="PANTHER" id="PTHR11829:SF343">
    <property type="entry name" value="FORK-HEAD DOMAIN-CONTAINING PROTEIN"/>
    <property type="match status" value="1"/>
</dbReference>
<dbReference type="InterPro" id="IPR030456">
    <property type="entry name" value="TF_fork_head_CS_2"/>
</dbReference>
<proteinExistence type="predicted"/>
<evidence type="ECO:0000313" key="5">
    <source>
        <dbReference type="EMBL" id="KAA0200370.1"/>
    </source>
</evidence>
<keyword evidence="2 3" id="KW-0539">Nucleus</keyword>
<feature type="DNA-binding region" description="Fork-head" evidence="3">
    <location>
        <begin position="323"/>
        <end position="417"/>
    </location>
</feature>
<dbReference type="Proteomes" id="UP000728185">
    <property type="component" value="Unassembled WGS sequence"/>
</dbReference>
<dbReference type="GO" id="GO:0009653">
    <property type="term" value="P:anatomical structure morphogenesis"/>
    <property type="evidence" value="ECO:0007669"/>
    <property type="project" value="TreeGrafter"/>
</dbReference>
<sequence>MARQLEKHDDRSECPHSIRYGQTPMVSIIKPRNNVFSSPYPLEAVAETFGQIVREFQLEQRSPTYFRTKLIQYEEEPSGAENLTDSNNGSTLPYKAHLFGEPQINHYLQNRIYRETFGTEKSSENTGGISVHNMPNATFYDSLLGNPSLSSPSVESFPTGPLQVLPPERENRPPIPVPGLCALLPQQRWIERFGQSMPNEVVQSISPAGENSLAHVSSGSDLSSSPTTYSSYESYQYKSEEFLTSDAKMGCFDVRPTCLARRMLDYGCREGRLTKLVVEPDINCGTLPEIDCSIDRRFTVLHTLKGKHSGESVGSDATDATTKPPFSYITLIVSAMSSKPSKHITLNEIYTWIMSSFAYYRKNTRRWQNSVRHALSFNDCFVKIPRPSGEAGKGCYWTVHPRAVDMFENGSSMRRNRKFVDESRIRSGSSRRRCPNYLKLGTAKHPSCRAIKEEYTCLSETAVTSAGTARNTSTAGDDYNQASNWKIAGECVTNESPKYIWPICTNRAATFESSNFENFPENQRPPSNPYSCEKAWSFHNRQQTRRNTQYQDSLLTCDMFNPTGLPTPNEFSSGSKNVTQLATRIWPMESDEAPQPDSLHFWDRLRTH</sequence>
<dbReference type="GO" id="GO:0030154">
    <property type="term" value="P:cell differentiation"/>
    <property type="evidence" value="ECO:0007669"/>
    <property type="project" value="TreeGrafter"/>
</dbReference>
<dbReference type="EMBL" id="LUCM01000566">
    <property type="protein sequence ID" value="KAA0200370.1"/>
    <property type="molecule type" value="Genomic_DNA"/>
</dbReference>
<comment type="caution">
    <text evidence="5">The sequence shown here is derived from an EMBL/GenBank/DDBJ whole genome shotgun (WGS) entry which is preliminary data.</text>
</comment>
<gene>
    <name evidence="5" type="ORF">FBUS_01437</name>
</gene>
<evidence type="ECO:0000256" key="3">
    <source>
        <dbReference type="PROSITE-ProRule" id="PRU00089"/>
    </source>
</evidence>
<evidence type="ECO:0000313" key="6">
    <source>
        <dbReference type="Proteomes" id="UP000728185"/>
    </source>
</evidence>
<evidence type="ECO:0000259" key="4">
    <source>
        <dbReference type="PROSITE" id="PS50039"/>
    </source>
</evidence>
<dbReference type="InterPro" id="IPR036388">
    <property type="entry name" value="WH-like_DNA-bd_sf"/>
</dbReference>
<protein>
    <submittedName>
        <fullName evidence="5">Hepatocyte nuclear factor 3-beta</fullName>
    </submittedName>
</protein>
<dbReference type="GO" id="GO:0005634">
    <property type="term" value="C:nucleus"/>
    <property type="evidence" value="ECO:0007669"/>
    <property type="project" value="UniProtKB-SubCell"/>
</dbReference>
<comment type="subcellular location">
    <subcellularLocation>
        <location evidence="3">Nucleus</location>
    </subcellularLocation>
</comment>
<dbReference type="SUPFAM" id="SSF46785">
    <property type="entry name" value="Winged helix' DNA-binding domain"/>
    <property type="match status" value="1"/>
</dbReference>